<keyword evidence="3 5" id="KW-0687">Ribonucleoprotein</keyword>
<dbReference type="NCBIfam" id="NF001860">
    <property type="entry name" value="PRK00595.1"/>
    <property type="match status" value="1"/>
</dbReference>
<dbReference type="NCBIfam" id="TIGR01023">
    <property type="entry name" value="rpmG_bact"/>
    <property type="match status" value="1"/>
</dbReference>
<dbReference type="NCBIfam" id="NF001764">
    <property type="entry name" value="PRK00504.1"/>
    <property type="match status" value="1"/>
</dbReference>
<protein>
    <recommendedName>
        <fullName evidence="4 5">Large ribosomal subunit protein bL33</fullName>
    </recommendedName>
</protein>
<dbReference type="PANTHER" id="PTHR43168">
    <property type="entry name" value="50S RIBOSOMAL PROTEIN L33, CHLOROPLASTIC"/>
    <property type="match status" value="1"/>
</dbReference>
<dbReference type="SUPFAM" id="SSF57829">
    <property type="entry name" value="Zn-binding ribosomal proteins"/>
    <property type="match status" value="1"/>
</dbReference>
<dbReference type="HAMAP" id="MF_00294">
    <property type="entry name" value="Ribosomal_bL33"/>
    <property type="match status" value="1"/>
</dbReference>
<reference evidence="6 7" key="1">
    <citation type="submission" date="2022-11" db="EMBL/GenBank/DDBJ databases">
        <title>Anaerobic phenanthrene biodegradation by a DNRA strain PheN6.</title>
        <authorList>
            <person name="Zhang Z."/>
        </authorList>
    </citation>
    <scope>NUCLEOTIDE SEQUENCE [LARGE SCALE GENOMIC DNA]</scope>
    <source>
        <strain evidence="6 7">PheN6</strain>
    </source>
</reference>
<dbReference type="RefSeq" id="WP_272463621.1">
    <property type="nucleotide sequence ID" value="NZ_JAPFQL010000105.1"/>
</dbReference>
<evidence type="ECO:0000256" key="5">
    <source>
        <dbReference type="HAMAP-Rule" id="MF_00294"/>
    </source>
</evidence>
<evidence type="ECO:0000313" key="7">
    <source>
        <dbReference type="Proteomes" id="UP001150259"/>
    </source>
</evidence>
<gene>
    <name evidence="5 6" type="primary">rpmG</name>
    <name evidence="6" type="ORF">OO014_17575</name>
</gene>
<dbReference type="InterPro" id="IPR011332">
    <property type="entry name" value="Ribosomal_zn-bd"/>
</dbReference>
<proteinExistence type="inferred from homology"/>
<dbReference type="PROSITE" id="PS00582">
    <property type="entry name" value="RIBOSOMAL_L33"/>
    <property type="match status" value="1"/>
</dbReference>
<dbReference type="InterPro" id="IPR001705">
    <property type="entry name" value="Ribosomal_bL33"/>
</dbReference>
<name>A0ABT5GLX3_9MICO</name>
<comment type="similarity">
    <text evidence="1 5">Belongs to the bacterial ribosomal protein bL33 family.</text>
</comment>
<keyword evidence="2 5" id="KW-0689">Ribosomal protein</keyword>
<evidence type="ECO:0000256" key="2">
    <source>
        <dbReference type="ARBA" id="ARBA00022980"/>
    </source>
</evidence>
<dbReference type="Proteomes" id="UP001150259">
    <property type="component" value="Unassembled WGS sequence"/>
</dbReference>
<comment type="caution">
    <text evidence="6">The sequence shown here is derived from an EMBL/GenBank/DDBJ whole genome shotgun (WGS) entry which is preliminary data.</text>
</comment>
<dbReference type="PANTHER" id="PTHR43168:SF2">
    <property type="entry name" value="LARGE RIBOSOMAL SUBUNIT PROTEIN BL33C"/>
    <property type="match status" value="1"/>
</dbReference>
<dbReference type="InterPro" id="IPR018264">
    <property type="entry name" value="Ribosomal_bL33_CS"/>
</dbReference>
<organism evidence="6 7">
    <name type="scientific">Intrasporangium calvum</name>
    <dbReference type="NCBI Taxonomy" id="53358"/>
    <lineage>
        <taxon>Bacteria</taxon>
        <taxon>Bacillati</taxon>
        <taxon>Actinomycetota</taxon>
        <taxon>Actinomycetes</taxon>
        <taxon>Micrococcales</taxon>
        <taxon>Intrasporangiaceae</taxon>
        <taxon>Intrasporangium</taxon>
    </lineage>
</organism>
<dbReference type="EMBL" id="JAPFQL010000105">
    <property type="protein sequence ID" value="MDC5699063.1"/>
    <property type="molecule type" value="Genomic_DNA"/>
</dbReference>
<evidence type="ECO:0000313" key="6">
    <source>
        <dbReference type="EMBL" id="MDC5699063.1"/>
    </source>
</evidence>
<dbReference type="GO" id="GO:0005840">
    <property type="term" value="C:ribosome"/>
    <property type="evidence" value="ECO:0007669"/>
    <property type="project" value="UniProtKB-KW"/>
</dbReference>
<evidence type="ECO:0000256" key="4">
    <source>
        <dbReference type="ARBA" id="ARBA00035176"/>
    </source>
</evidence>
<evidence type="ECO:0000256" key="1">
    <source>
        <dbReference type="ARBA" id="ARBA00007596"/>
    </source>
</evidence>
<dbReference type="InterPro" id="IPR038584">
    <property type="entry name" value="Ribosomal_bL33_sf"/>
</dbReference>
<dbReference type="Pfam" id="PF00471">
    <property type="entry name" value="Ribosomal_L33"/>
    <property type="match status" value="1"/>
</dbReference>
<keyword evidence="7" id="KW-1185">Reference proteome</keyword>
<evidence type="ECO:0000256" key="3">
    <source>
        <dbReference type="ARBA" id="ARBA00023274"/>
    </source>
</evidence>
<accession>A0ABT5GLX3</accession>
<sequence length="56" mass="6608">MASKSTDVRPKITMACADCKHRNYITKKNRRNNPDRLSFNKFCPNCGKHTEHRETR</sequence>
<dbReference type="Gene3D" id="2.20.28.120">
    <property type="entry name" value="Ribosomal protein L33"/>
    <property type="match status" value="1"/>
</dbReference>